<accession>A0A0A9GUG3</accession>
<evidence type="ECO:0000256" key="1">
    <source>
        <dbReference type="SAM" id="SignalP"/>
    </source>
</evidence>
<feature type="chain" id="PRO_5002047932" description="Secreted protein" evidence="1">
    <location>
        <begin position="27"/>
        <end position="138"/>
    </location>
</feature>
<sequence>MLFPSFFVFPNSFLVCSIFLISVGWRSTGPCSFTPMALPLSRVLPFDAALTPPRWCCPPCIAPIASALPWHEQQCQGREDTLWEGARGCIEIGWRDARRRDAPSGAWRSTDSSQRGAAVVVLKDHDSEVLVLLQQRRL</sequence>
<reference evidence="2" key="1">
    <citation type="submission" date="2014-09" db="EMBL/GenBank/DDBJ databases">
        <authorList>
            <person name="Magalhaes I.L.F."/>
            <person name="Oliveira U."/>
            <person name="Santos F.R."/>
            <person name="Vidigal T.H.D.A."/>
            <person name="Brescovit A.D."/>
            <person name="Santos A.J."/>
        </authorList>
    </citation>
    <scope>NUCLEOTIDE SEQUENCE</scope>
    <source>
        <tissue evidence="2">Shoot tissue taken approximately 20 cm above the soil surface</tissue>
    </source>
</reference>
<reference evidence="2" key="2">
    <citation type="journal article" date="2015" name="Data Brief">
        <title>Shoot transcriptome of the giant reed, Arundo donax.</title>
        <authorList>
            <person name="Barrero R.A."/>
            <person name="Guerrero F.D."/>
            <person name="Moolhuijzen P."/>
            <person name="Goolsby J.A."/>
            <person name="Tidwell J."/>
            <person name="Bellgard S.E."/>
            <person name="Bellgard M.I."/>
        </authorList>
    </citation>
    <scope>NUCLEOTIDE SEQUENCE</scope>
    <source>
        <tissue evidence="2">Shoot tissue taken approximately 20 cm above the soil surface</tissue>
    </source>
</reference>
<dbReference type="EMBL" id="GBRH01170722">
    <property type="protein sequence ID" value="JAE27174.1"/>
    <property type="molecule type" value="Transcribed_RNA"/>
</dbReference>
<name>A0A0A9GUG3_ARUDO</name>
<evidence type="ECO:0000313" key="2">
    <source>
        <dbReference type="EMBL" id="JAE27174.1"/>
    </source>
</evidence>
<organism evidence="2">
    <name type="scientific">Arundo donax</name>
    <name type="common">Giant reed</name>
    <name type="synonym">Donax arundinaceus</name>
    <dbReference type="NCBI Taxonomy" id="35708"/>
    <lineage>
        <taxon>Eukaryota</taxon>
        <taxon>Viridiplantae</taxon>
        <taxon>Streptophyta</taxon>
        <taxon>Embryophyta</taxon>
        <taxon>Tracheophyta</taxon>
        <taxon>Spermatophyta</taxon>
        <taxon>Magnoliopsida</taxon>
        <taxon>Liliopsida</taxon>
        <taxon>Poales</taxon>
        <taxon>Poaceae</taxon>
        <taxon>PACMAD clade</taxon>
        <taxon>Arundinoideae</taxon>
        <taxon>Arundineae</taxon>
        <taxon>Arundo</taxon>
    </lineage>
</organism>
<proteinExistence type="predicted"/>
<evidence type="ECO:0008006" key="3">
    <source>
        <dbReference type="Google" id="ProtNLM"/>
    </source>
</evidence>
<protein>
    <recommendedName>
        <fullName evidence="3">Secreted protein</fullName>
    </recommendedName>
</protein>
<keyword evidence="1" id="KW-0732">Signal</keyword>
<dbReference type="AlphaFoldDB" id="A0A0A9GUG3"/>
<feature type="signal peptide" evidence="1">
    <location>
        <begin position="1"/>
        <end position="26"/>
    </location>
</feature>